<sequence>MLIFGSIIWSHFLFHPSCCISDSSSLSPSSVLEALYVFTFNNSSKSRLVSVLELSSKYQALILQPRGIQVFRIPNAFTKSNFKAVLQTF</sequence>
<dbReference type="EMBL" id="GIFC01003983">
    <property type="protein sequence ID" value="MXU86066.1"/>
    <property type="molecule type" value="Transcribed_RNA"/>
</dbReference>
<accession>A0A6B0UCU9</accession>
<organism evidence="2">
    <name type="scientific">Ixodes ricinus</name>
    <name type="common">Common tick</name>
    <name type="synonym">Acarus ricinus</name>
    <dbReference type="NCBI Taxonomy" id="34613"/>
    <lineage>
        <taxon>Eukaryota</taxon>
        <taxon>Metazoa</taxon>
        <taxon>Ecdysozoa</taxon>
        <taxon>Arthropoda</taxon>
        <taxon>Chelicerata</taxon>
        <taxon>Arachnida</taxon>
        <taxon>Acari</taxon>
        <taxon>Parasitiformes</taxon>
        <taxon>Ixodida</taxon>
        <taxon>Ixodoidea</taxon>
        <taxon>Ixodidae</taxon>
        <taxon>Ixodinae</taxon>
        <taxon>Ixodes</taxon>
    </lineage>
</organism>
<evidence type="ECO:0000256" key="1">
    <source>
        <dbReference type="SAM" id="SignalP"/>
    </source>
</evidence>
<name>A0A6B0UCU9_IXORI</name>
<dbReference type="AlphaFoldDB" id="A0A6B0UCU9"/>
<protein>
    <recommendedName>
        <fullName evidence="3">Secreted protein</fullName>
    </recommendedName>
</protein>
<evidence type="ECO:0000313" key="2">
    <source>
        <dbReference type="EMBL" id="MXU86066.1"/>
    </source>
</evidence>
<feature type="signal peptide" evidence="1">
    <location>
        <begin position="1"/>
        <end position="19"/>
    </location>
</feature>
<evidence type="ECO:0008006" key="3">
    <source>
        <dbReference type="Google" id="ProtNLM"/>
    </source>
</evidence>
<feature type="chain" id="PRO_5025382576" description="Secreted protein" evidence="1">
    <location>
        <begin position="20"/>
        <end position="89"/>
    </location>
</feature>
<reference evidence="2" key="1">
    <citation type="submission" date="2019-12" db="EMBL/GenBank/DDBJ databases">
        <title>An insight into the sialome of adult female Ixodes ricinus ticks feeding for 6 days.</title>
        <authorList>
            <person name="Perner J."/>
            <person name="Ribeiro J.M.C."/>
        </authorList>
    </citation>
    <scope>NUCLEOTIDE SEQUENCE</scope>
    <source>
        <strain evidence="2">Semi-engorged</strain>
        <tissue evidence="2">Salivary glands</tissue>
    </source>
</reference>
<proteinExistence type="predicted"/>
<keyword evidence="1" id="KW-0732">Signal</keyword>